<organism evidence="1 2">
    <name type="scientific">Vagococcus lutrae</name>
    <dbReference type="NCBI Taxonomy" id="81947"/>
    <lineage>
        <taxon>Bacteria</taxon>
        <taxon>Bacillati</taxon>
        <taxon>Bacillota</taxon>
        <taxon>Bacilli</taxon>
        <taxon>Lactobacillales</taxon>
        <taxon>Enterococcaceae</taxon>
        <taxon>Vagococcus</taxon>
    </lineage>
</organism>
<dbReference type="AlphaFoldDB" id="A0AAE9XDS7"/>
<accession>A0AAE9XDS7</accession>
<evidence type="ECO:0000313" key="1">
    <source>
        <dbReference type="EMBL" id="WCG22258.1"/>
    </source>
</evidence>
<sequence length="180" mass="20463">MKKVSLFTVGILSLVVLGGCGNEEVTTKVSDASVESIEQVTSSQVSNDEEEEKNDKVEYNQNIIDDEYIKVSLMDITHHINKMYDEEKYVVSFDIINKREHKIVVQAREVSINDRMVDESLQTMSTEISGGKSATAKLEIEDYSGGDLPELIGNLEMILHTFDWDEFDYEYDIPVRISLK</sequence>
<gene>
    <name evidence="1" type="ORF">PML95_07600</name>
</gene>
<dbReference type="RefSeq" id="WP_248853336.1">
    <property type="nucleotide sequence ID" value="NZ_CP097053.1"/>
</dbReference>
<dbReference type="Proteomes" id="UP001179600">
    <property type="component" value="Chromosome"/>
</dbReference>
<dbReference type="EMBL" id="CP116507">
    <property type="protein sequence ID" value="WCG22258.1"/>
    <property type="molecule type" value="Genomic_DNA"/>
</dbReference>
<proteinExistence type="predicted"/>
<protein>
    <submittedName>
        <fullName evidence="1">Uncharacterized protein</fullName>
    </submittedName>
</protein>
<name>A0AAE9XDS7_9ENTE</name>
<reference evidence="1" key="1">
    <citation type="submission" date="2023-01" db="EMBL/GenBank/DDBJ databases">
        <title>Oxazolidinone resistance genes in florfenicol resistant enterococci from beef cattle and veal calves at slaughter.</title>
        <authorList>
            <person name="Biggel M."/>
        </authorList>
    </citation>
    <scope>NUCLEOTIDE SEQUENCE</scope>
    <source>
        <strain evidence="1">K204-1</strain>
    </source>
</reference>
<dbReference type="PROSITE" id="PS51257">
    <property type="entry name" value="PROKAR_LIPOPROTEIN"/>
    <property type="match status" value="1"/>
</dbReference>
<evidence type="ECO:0000313" key="2">
    <source>
        <dbReference type="Proteomes" id="UP001179600"/>
    </source>
</evidence>